<dbReference type="PROSITE" id="PS01036">
    <property type="entry name" value="HSP70_3"/>
    <property type="match status" value="1"/>
</dbReference>
<dbReference type="InterPro" id="IPR029047">
    <property type="entry name" value="HSP70_peptide-bd_sf"/>
</dbReference>
<evidence type="ECO:0000256" key="3">
    <source>
        <dbReference type="ARBA" id="ARBA00014415"/>
    </source>
</evidence>
<evidence type="ECO:0000256" key="2">
    <source>
        <dbReference type="ARBA" id="ARBA00007381"/>
    </source>
</evidence>
<protein>
    <recommendedName>
        <fullName evidence="3">Chaperone protein DnaK</fullName>
    </recommendedName>
    <alternativeName>
        <fullName evidence="4">Chaperone protein dnaK</fullName>
    </alternativeName>
    <alternativeName>
        <fullName evidence="12">HSP70</fullName>
    </alternativeName>
    <alternativeName>
        <fullName evidence="11">Heat shock 70 kDa protein</fullName>
    </alternativeName>
    <alternativeName>
        <fullName evidence="10">Heat shock protein 70</fullName>
    </alternativeName>
</protein>
<dbReference type="AlphaFoldDB" id="A0A4Q0I3U6"/>
<evidence type="ECO:0000256" key="11">
    <source>
        <dbReference type="ARBA" id="ARBA00030945"/>
    </source>
</evidence>
<dbReference type="GO" id="GO:0005524">
    <property type="term" value="F:ATP binding"/>
    <property type="evidence" value="ECO:0007669"/>
    <property type="project" value="UniProtKB-KW"/>
</dbReference>
<comment type="similarity">
    <text evidence="2 13">Belongs to the heat shock protein 70 family.</text>
</comment>
<evidence type="ECO:0000256" key="13">
    <source>
        <dbReference type="RuleBase" id="RU003322"/>
    </source>
</evidence>
<evidence type="ECO:0000256" key="7">
    <source>
        <dbReference type="ARBA" id="ARBA00022840"/>
    </source>
</evidence>
<dbReference type="InterPro" id="IPR018181">
    <property type="entry name" value="Heat_shock_70_CS"/>
</dbReference>
<dbReference type="FunFam" id="3.90.640.10:FF:000003">
    <property type="entry name" value="Molecular chaperone DnaK"/>
    <property type="match status" value="1"/>
</dbReference>
<evidence type="ECO:0000313" key="15">
    <source>
        <dbReference type="Proteomes" id="UP000289166"/>
    </source>
</evidence>
<evidence type="ECO:0000256" key="6">
    <source>
        <dbReference type="ARBA" id="ARBA00022741"/>
    </source>
</evidence>
<reference evidence="15" key="1">
    <citation type="submission" date="2018-11" db="EMBL/GenBank/DDBJ databases">
        <title>Genome sequencing of a novel mesophilic and cellulolytic organism within the genus Hungateiclostridium.</title>
        <authorList>
            <person name="Rettenmaier R."/>
            <person name="Liebl W."/>
            <person name="Zverlov V."/>
        </authorList>
    </citation>
    <scope>NUCLEOTIDE SEQUENCE [LARGE SCALE GENOMIC DNA]</scope>
    <source>
        <strain evidence="15">N2K1</strain>
    </source>
</reference>
<dbReference type="EMBL" id="RLII01000018">
    <property type="protein sequence ID" value="RXE58437.1"/>
    <property type="molecule type" value="Genomic_DNA"/>
</dbReference>
<dbReference type="Proteomes" id="UP000289166">
    <property type="component" value="Unassembled WGS sequence"/>
</dbReference>
<dbReference type="PRINTS" id="PR00301">
    <property type="entry name" value="HEATSHOCK70"/>
</dbReference>
<evidence type="ECO:0000256" key="1">
    <source>
        <dbReference type="ARBA" id="ARBA00002290"/>
    </source>
</evidence>
<evidence type="ECO:0000313" key="14">
    <source>
        <dbReference type="EMBL" id="RXE58437.1"/>
    </source>
</evidence>
<dbReference type="PROSITE" id="PS00329">
    <property type="entry name" value="HSP70_2"/>
    <property type="match status" value="1"/>
</dbReference>
<comment type="function">
    <text evidence="1">Acts as a chaperone.</text>
</comment>
<dbReference type="Gene3D" id="3.30.420.40">
    <property type="match status" value="3"/>
</dbReference>
<comment type="caution">
    <text evidence="14">The sequence shown here is derived from an EMBL/GenBank/DDBJ whole genome shotgun (WGS) entry which is preliminary data.</text>
</comment>
<evidence type="ECO:0000256" key="4">
    <source>
        <dbReference type="ARBA" id="ARBA00017249"/>
    </source>
</evidence>
<evidence type="ECO:0000256" key="12">
    <source>
        <dbReference type="ARBA" id="ARBA00033103"/>
    </source>
</evidence>
<dbReference type="SUPFAM" id="SSF53067">
    <property type="entry name" value="Actin-like ATPase domain"/>
    <property type="match status" value="2"/>
</dbReference>
<dbReference type="InterPro" id="IPR043129">
    <property type="entry name" value="ATPase_NBD"/>
</dbReference>
<dbReference type="Gene3D" id="3.90.640.10">
    <property type="entry name" value="Actin, Chain A, domain 4"/>
    <property type="match status" value="1"/>
</dbReference>
<evidence type="ECO:0000256" key="8">
    <source>
        <dbReference type="ARBA" id="ARBA00023016"/>
    </source>
</evidence>
<keyword evidence="15" id="KW-1185">Reference proteome</keyword>
<keyword evidence="9" id="KW-0143">Chaperone</keyword>
<organism evidence="14 15">
    <name type="scientific">Acetivibrio mesophilus</name>
    <dbReference type="NCBI Taxonomy" id="2487273"/>
    <lineage>
        <taxon>Bacteria</taxon>
        <taxon>Bacillati</taxon>
        <taxon>Bacillota</taxon>
        <taxon>Clostridia</taxon>
        <taxon>Eubacteriales</taxon>
        <taxon>Oscillospiraceae</taxon>
        <taxon>Acetivibrio</taxon>
    </lineage>
</organism>
<dbReference type="CDD" id="cd10235">
    <property type="entry name" value="ASKHA_NBD_HSP70_HscC"/>
    <property type="match status" value="1"/>
</dbReference>
<keyword evidence="5" id="KW-0597">Phosphoprotein</keyword>
<dbReference type="OrthoDB" id="9766019at2"/>
<accession>A0A4Q0I3U6</accession>
<name>A0A4Q0I3U6_9FIRM</name>
<sequence>MPIIGIDLGTTNSLVSCVIDNECVIIPNALNESKTPSVVSVLDNDEIIVGSAAKERLITHPQHTAAAFKRYMGTNKKYTLGKYTFTPTELSSFVLRSLKADAEAFLGTQITEAVISVPAYFNDQQRRATKQAGELAGLKVERLINEPTAAAVSYGLHQSGDEKQFLVFDLGGGTFDVSILDFFDNIFEVKAVAGNNFLGGEDFDQCLIDYFLKRNNIDKYDLDLKAMSILKKLAEKCKISLSNSDSYSLNYTINGQDYDLAISNSEFEAISKDLLIKLKQPLLKAFRDSNMYTHDLDEIILVGGSTKMPLIRSFAAKYFGRLPLCSLNPDEIVALGAGIYAAMKERNEFFKETVLTDVCPYTLGVEVVTFNEFGEIEDGHFLPIIERNTTVPFSKVKRLYNVFDYQRAINVSVYQGESRLVENNIKLGELELYVPPAPRGKSAVDVRYTYDINGILEVEVTSVATGEKKRKVILRNDCTLTDEEVEARLKELEEIKIHPRENAKSKYLLAKAERLYEETLSDLRLMIAKAIQHFESVLERQNPEEVKSESLKFEAFLNKIEDWEN</sequence>
<dbReference type="PANTHER" id="PTHR19375">
    <property type="entry name" value="HEAT SHOCK PROTEIN 70KDA"/>
    <property type="match status" value="1"/>
</dbReference>
<dbReference type="Pfam" id="PF00012">
    <property type="entry name" value="HSP70"/>
    <property type="match status" value="2"/>
</dbReference>
<gene>
    <name evidence="14" type="ORF">EFD62_12300</name>
</gene>
<keyword evidence="6 13" id="KW-0547">Nucleotide-binding</keyword>
<evidence type="ECO:0000256" key="5">
    <source>
        <dbReference type="ARBA" id="ARBA00022553"/>
    </source>
</evidence>
<proteinExistence type="inferred from homology"/>
<dbReference type="Gene3D" id="2.60.34.10">
    <property type="entry name" value="Substrate Binding Domain Of DNAk, Chain A, domain 1"/>
    <property type="match status" value="1"/>
</dbReference>
<evidence type="ECO:0000256" key="9">
    <source>
        <dbReference type="ARBA" id="ARBA00023186"/>
    </source>
</evidence>
<keyword evidence="8" id="KW-0346">Stress response</keyword>
<dbReference type="RefSeq" id="WP_128706217.1">
    <property type="nucleotide sequence ID" value="NZ_RLII01000018.1"/>
</dbReference>
<dbReference type="FunFam" id="3.30.420.40:FF:000144">
    <property type="entry name" value="Molecular chaperone HscC"/>
    <property type="match status" value="1"/>
</dbReference>
<dbReference type="InterPro" id="IPR013126">
    <property type="entry name" value="Hsp_70_fam"/>
</dbReference>
<dbReference type="SUPFAM" id="SSF100920">
    <property type="entry name" value="Heat shock protein 70kD (HSP70), peptide-binding domain"/>
    <property type="match status" value="1"/>
</dbReference>
<evidence type="ECO:0000256" key="10">
    <source>
        <dbReference type="ARBA" id="ARBA00030019"/>
    </source>
</evidence>
<keyword evidence="7 13" id="KW-0067">ATP-binding</keyword>
<dbReference type="PROSITE" id="PS00297">
    <property type="entry name" value="HSP70_1"/>
    <property type="match status" value="1"/>
</dbReference>
<dbReference type="GO" id="GO:0140662">
    <property type="term" value="F:ATP-dependent protein folding chaperone"/>
    <property type="evidence" value="ECO:0007669"/>
    <property type="project" value="InterPro"/>
</dbReference>
<dbReference type="InterPro" id="IPR042030">
    <property type="entry name" value="HscC_NBD"/>
</dbReference>